<dbReference type="PROSITE" id="PS00893">
    <property type="entry name" value="NUDIX_BOX"/>
    <property type="match status" value="1"/>
</dbReference>
<evidence type="ECO:0000313" key="5">
    <source>
        <dbReference type="Proteomes" id="UP000095214"/>
    </source>
</evidence>
<dbReference type="PANTHER" id="PTHR43046">
    <property type="entry name" value="GDP-MANNOSE MANNOSYL HYDROLASE"/>
    <property type="match status" value="1"/>
</dbReference>
<proteinExistence type="predicted"/>
<reference evidence="4 5" key="1">
    <citation type="submission" date="2016-09" db="EMBL/GenBank/DDBJ databases">
        <title>Complete genome sequence of Actinomyces hongkongensis HKU8.</title>
        <authorList>
            <person name="Gao Y.-X."/>
            <person name="Zhou Y.-Y."/>
            <person name="Xie Y."/>
            <person name="Wang M."/>
            <person name="Wang S.-J."/>
            <person name="Shen S.-G."/>
        </authorList>
    </citation>
    <scope>NUCLEOTIDE SEQUENCE [LARGE SCALE GENOMIC DNA]</scope>
    <source>
        <strain evidence="4 5">HKU8</strain>
    </source>
</reference>
<dbReference type="InterPro" id="IPR020084">
    <property type="entry name" value="NUDIX_hydrolase_CS"/>
</dbReference>
<evidence type="ECO:0000313" key="4">
    <source>
        <dbReference type="EMBL" id="AOS47345.1"/>
    </source>
</evidence>
<feature type="domain" description="Nudix hydrolase" evidence="3">
    <location>
        <begin position="19"/>
        <end position="165"/>
    </location>
</feature>
<evidence type="ECO:0000256" key="1">
    <source>
        <dbReference type="ARBA" id="ARBA00001946"/>
    </source>
</evidence>
<dbReference type="GO" id="GO:0016787">
    <property type="term" value="F:hydrolase activity"/>
    <property type="evidence" value="ECO:0007669"/>
    <property type="project" value="UniProtKB-KW"/>
</dbReference>
<name>A0A1D8B2J3_9ACTO</name>
<accession>A0A1D8B2J3</accession>
<dbReference type="AlphaFoldDB" id="A0A1D8B2J3"/>
<sequence length="176" mass="19086">MATPDFVLELRRHVGHAPLWMPGTTAVVLRRAEGSPAPGWSSARVDPREVEVLCVRRADNGAWTPVTGIVDPGEEPAVAAAREVLEETTVVARPTRLLSVEVVGPVTYVNGDVTTYLDVAFACEWAEGRPEPADGENTEARFVRADRLPPMNTRFTRTIARALSGEPSAVFLTEPV</sequence>
<evidence type="ECO:0000259" key="3">
    <source>
        <dbReference type="PROSITE" id="PS51462"/>
    </source>
</evidence>
<dbReference type="InterPro" id="IPR015797">
    <property type="entry name" value="NUDIX_hydrolase-like_dom_sf"/>
</dbReference>
<dbReference type="PANTHER" id="PTHR43046:SF16">
    <property type="entry name" value="ADP-RIBOSE PYROPHOSPHATASE YJHB-RELATED"/>
    <property type="match status" value="1"/>
</dbReference>
<protein>
    <submittedName>
        <fullName evidence="4">ADP-ribose pyrophosphatase</fullName>
    </submittedName>
</protein>
<dbReference type="InterPro" id="IPR000086">
    <property type="entry name" value="NUDIX_hydrolase_dom"/>
</dbReference>
<dbReference type="Gene3D" id="3.90.79.10">
    <property type="entry name" value="Nucleoside Triphosphate Pyrophosphohydrolase"/>
    <property type="match status" value="1"/>
</dbReference>
<dbReference type="RefSeq" id="WP_009743734.1">
    <property type="nucleotide sequence ID" value="NZ_CP017298.1"/>
</dbReference>
<dbReference type="CDD" id="cd18879">
    <property type="entry name" value="NUDIX_Hydrolase"/>
    <property type="match status" value="1"/>
</dbReference>
<keyword evidence="2" id="KW-0378">Hydrolase</keyword>
<dbReference type="PROSITE" id="PS51462">
    <property type="entry name" value="NUDIX"/>
    <property type="match status" value="1"/>
</dbReference>
<organism evidence="4 5">
    <name type="scientific">Pauljensenia hongkongensis</name>
    <dbReference type="NCBI Taxonomy" id="178339"/>
    <lineage>
        <taxon>Bacteria</taxon>
        <taxon>Bacillati</taxon>
        <taxon>Actinomycetota</taxon>
        <taxon>Actinomycetes</taxon>
        <taxon>Actinomycetales</taxon>
        <taxon>Actinomycetaceae</taxon>
        <taxon>Pauljensenia</taxon>
    </lineage>
</organism>
<dbReference type="EMBL" id="CP017298">
    <property type="protein sequence ID" value="AOS47345.1"/>
    <property type="molecule type" value="Genomic_DNA"/>
</dbReference>
<dbReference type="KEGG" id="phon:BH719_05260"/>
<gene>
    <name evidence="4" type="ORF">BH719_05260</name>
</gene>
<dbReference type="Pfam" id="PF00293">
    <property type="entry name" value="NUDIX"/>
    <property type="match status" value="1"/>
</dbReference>
<evidence type="ECO:0000256" key="2">
    <source>
        <dbReference type="ARBA" id="ARBA00022801"/>
    </source>
</evidence>
<dbReference type="Proteomes" id="UP000095214">
    <property type="component" value="Chromosome"/>
</dbReference>
<dbReference type="SUPFAM" id="SSF55811">
    <property type="entry name" value="Nudix"/>
    <property type="match status" value="1"/>
</dbReference>
<keyword evidence="5" id="KW-1185">Reference proteome</keyword>
<comment type="cofactor">
    <cofactor evidence="1">
        <name>Mg(2+)</name>
        <dbReference type="ChEBI" id="CHEBI:18420"/>
    </cofactor>
</comment>
<dbReference type="STRING" id="178339.BH719_05260"/>
<dbReference type="OrthoDB" id="9814308at2"/>